<dbReference type="PANTHER" id="PTHR30032">
    <property type="entry name" value="N-ACETYLMURAMOYL-L-ALANINE AMIDASE-RELATED"/>
    <property type="match status" value="1"/>
</dbReference>
<accession>A0ABS4H2E5</accession>
<keyword evidence="4" id="KW-1185">Reference proteome</keyword>
<dbReference type="InterPro" id="IPR014225">
    <property type="entry name" value="Spore_II_D_firmicutes"/>
</dbReference>
<dbReference type="InterPro" id="IPR051922">
    <property type="entry name" value="Bact_Sporulation_Assoc"/>
</dbReference>
<comment type="caution">
    <text evidence="3">The sequence shown here is derived from an EMBL/GenBank/DDBJ whole genome shotgun (WGS) entry which is preliminary data.</text>
</comment>
<feature type="domain" description="Sporulation stage II protein D amidase enhancer LytB N-terminal" evidence="2">
    <location>
        <begin position="86"/>
        <end position="191"/>
    </location>
</feature>
<evidence type="ECO:0000256" key="1">
    <source>
        <dbReference type="SAM" id="MobiDB-lite"/>
    </source>
</evidence>
<evidence type="ECO:0000313" key="3">
    <source>
        <dbReference type="EMBL" id="MBP1936693.1"/>
    </source>
</evidence>
<dbReference type="Pfam" id="PF08486">
    <property type="entry name" value="SpoIID"/>
    <property type="match status" value="1"/>
</dbReference>
<feature type="region of interest" description="Disordered" evidence="1">
    <location>
        <begin position="49"/>
        <end position="73"/>
    </location>
</feature>
<dbReference type="InterPro" id="IPR013693">
    <property type="entry name" value="SpoIID/LytB_N"/>
</dbReference>
<proteinExistence type="predicted"/>
<feature type="region of interest" description="Disordered" evidence="1">
    <location>
        <begin position="1"/>
        <end position="21"/>
    </location>
</feature>
<dbReference type="NCBIfam" id="TIGR02870">
    <property type="entry name" value="spore_II_D"/>
    <property type="match status" value="1"/>
</dbReference>
<sequence length="374" mass="41246">MNKNMNREKQHSRLGWIRPPKGDKQSAAIWLAALMITALLLPAALVHRSGSPQDTPVPAKTASPAKTLPAPESAKAQPNIRVYLSGTGEIETLPLESYVVGVLAAEMPAKFEMEALKAQAIASRTYIVRRLVTGDTSGVPVQGADVTDTVENQAYISQEKLSRDWSSADGRKELAKLQRAVMETEGIVMTYKGEPIMATFFSSSNGYTENSEDYWQQKIPYLRSVTSPWDQEIAANYKETVSITISDFDRLLNLPRQTVQTITGTQGESPIHIVSTTAGHRIKEIYIGGMLFTGKEVRERLGLRSTEFTWRITSGSIEITTYGNGHGVGMSQWGANGMAQQGYTATQILQHYYTGIEFEHASKLLENLKNKSIS</sequence>
<dbReference type="EMBL" id="JAGGKP010000002">
    <property type="protein sequence ID" value="MBP1936693.1"/>
    <property type="molecule type" value="Genomic_DNA"/>
</dbReference>
<evidence type="ECO:0000259" key="2">
    <source>
        <dbReference type="Pfam" id="PF08486"/>
    </source>
</evidence>
<reference evidence="3 4" key="1">
    <citation type="submission" date="2021-03" db="EMBL/GenBank/DDBJ databases">
        <title>Genomic Encyclopedia of Type Strains, Phase IV (KMG-IV): sequencing the most valuable type-strain genomes for metagenomic binning, comparative biology and taxonomic classification.</title>
        <authorList>
            <person name="Goeker M."/>
        </authorList>
    </citation>
    <scope>NUCLEOTIDE SEQUENCE [LARGE SCALE GENOMIC DNA]</scope>
    <source>
        <strain evidence="3 4">DSM 23491</strain>
    </source>
</reference>
<organism evidence="3 4">
    <name type="scientific">Paenibacillus sediminis</name>
    <dbReference type="NCBI Taxonomy" id="664909"/>
    <lineage>
        <taxon>Bacteria</taxon>
        <taxon>Bacillati</taxon>
        <taxon>Bacillota</taxon>
        <taxon>Bacilli</taxon>
        <taxon>Bacillales</taxon>
        <taxon>Paenibacillaceae</taxon>
        <taxon>Paenibacillus</taxon>
    </lineage>
</organism>
<dbReference type="InterPro" id="IPR013486">
    <property type="entry name" value="SpoIID/LytB"/>
</dbReference>
<protein>
    <submittedName>
        <fullName evidence="3">Stage II sporulation protein D</fullName>
    </submittedName>
</protein>
<gene>
    <name evidence="3" type="ORF">J2Z20_001574</name>
</gene>
<dbReference type="Proteomes" id="UP001519273">
    <property type="component" value="Unassembled WGS sequence"/>
</dbReference>
<dbReference type="NCBIfam" id="TIGR02669">
    <property type="entry name" value="SpoIID_LytB"/>
    <property type="match status" value="1"/>
</dbReference>
<feature type="compositionally biased region" description="Basic and acidic residues" evidence="1">
    <location>
        <begin position="1"/>
        <end position="11"/>
    </location>
</feature>
<evidence type="ECO:0000313" key="4">
    <source>
        <dbReference type="Proteomes" id="UP001519273"/>
    </source>
</evidence>
<dbReference type="RefSeq" id="WP_245252098.1">
    <property type="nucleotide sequence ID" value="NZ_CBCRVE010000003.1"/>
</dbReference>
<dbReference type="PANTHER" id="PTHR30032:SF4">
    <property type="entry name" value="AMIDASE ENHANCER"/>
    <property type="match status" value="1"/>
</dbReference>
<name>A0ABS4H2E5_9BACL</name>